<dbReference type="KEGG" id="ppd:Ppro_1370"/>
<accession>A1ANR6</accession>
<name>A1ANR6_PELPD</name>
<gene>
    <name evidence="1" type="ordered locus">Ppro_1370</name>
</gene>
<evidence type="ECO:0000313" key="2">
    <source>
        <dbReference type="Proteomes" id="UP000006732"/>
    </source>
</evidence>
<evidence type="ECO:0000313" key="1">
    <source>
        <dbReference type="EMBL" id="ABK98986.1"/>
    </source>
</evidence>
<keyword evidence="2" id="KW-1185">Reference proteome</keyword>
<reference evidence="1 2" key="1">
    <citation type="submission" date="2006-10" db="EMBL/GenBank/DDBJ databases">
        <title>Complete sequence of chromosome of Pelobacter propionicus DSM 2379.</title>
        <authorList>
            <consortium name="US DOE Joint Genome Institute"/>
            <person name="Copeland A."/>
            <person name="Lucas S."/>
            <person name="Lapidus A."/>
            <person name="Barry K."/>
            <person name="Detter J.C."/>
            <person name="Glavina del Rio T."/>
            <person name="Hammon N."/>
            <person name="Israni S."/>
            <person name="Dalin E."/>
            <person name="Tice H."/>
            <person name="Pitluck S."/>
            <person name="Saunders E."/>
            <person name="Brettin T."/>
            <person name="Bruce D."/>
            <person name="Han C."/>
            <person name="Tapia R."/>
            <person name="Schmutz J."/>
            <person name="Larimer F."/>
            <person name="Land M."/>
            <person name="Hauser L."/>
            <person name="Kyrpides N."/>
            <person name="Kim E."/>
            <person name="Lovley D."/>
            <person name="Richardson P."/>
        </authorList>
    </citation>
    <scope>NUCLEOTIDE SEQUENCE [LARGE SCALE GENOMIC DNA]</scope>
    <source>
        <strain evidence="2">DSM 2379 / NBRC 103807 / OttBd1</strain>
    </source>
</reference>
<dbReference type="Proteomes" id="UP000006732">
    <property type="component" value="Chromosome"/>
</dbReference>
<dbReference type="EMBL" id="CP000482">
    <property type="protein sequence ID" value="ABK98986.1"/>
    <property type="molecule type" value="Genomic_DNA"/>
</dbReference>
<protein>
    <submittedName>
        <fullName evidence="1">Uncharacterized protein</fullName>
    </submittedName>
</protein>
<proteinExistence type="predicted"/>
<sequence>MTQKFVETFTLMLAEWITLDQEQRSKAVTDIGDALPYDAIESLTRALVHLVKTNRPSRKDVRDFEIWKEFQQRRDETGQLYGEIIPGLCESFCLSDKTIQAAVTNMRKVAILKSEWENSLSLQRKYPDLF</sequence>
<organism evidence="1 2">
    <name type="scientific">Pelobacter propionicus (strain DSM 2379 / NBRC 103807 / OttBd1)</name>
    <dbReference type="NCBI Taxonomy" id="338966"/>
    <lineage>
        <taxon>Bacteria</taxon>
        <taxon>Pseudomonadati</taxon>
        <taxon>Thermodesulfobacteriota</taxon>
        <taxon>Desulfuromonadia</taxon>
        <taxon>Desulfuromonadales</taxon>
        <taxon>Desulfuromonadaceae</taxon>
        <taxon>Pelobacter</taxon>
    </lineage>
</organism>
<dbReference type="HOGENOM" id="CLU_1936055_0_0_7"/>
<dbReference type="AlphaFoldDB" id="A1ANR6"/>
<dbReference type="RefSeq" id="WP_011735279.1">
    <property type="nucleotide sequence ID" value="NC_008609.1"/>
</dbReference>